<dbReference type="RefSeq" id="WP_202015808.1">
    <property type="nucleotide sequence ID" value="NZ_JAERRB010000016.1"/>
</dbReference>
<organism evidence="1 2">
    <name type="scientific">Chryseolinea lacunae</name>
    <dbReference type="NCBI Taxonomy" id="2801331"/>
    <lineage>
        <taxon>Bacteria</taxon>
        <taxon>Pseudomonadati</taxon>
        <taxon>Bacteroidota</taxon>
        <taxon>Cytophagia</taxon>
        <taxon>Cytophagales</taxon>
        <taxon>Fulvivirgaceae</taxon>
        <taxon>Chryseolinea</taxon>
    </lineage>
</organism>
<evidence type="ECO:0008006" key="3">
    <source>
        <dbReference type="Google" id="ProtNLM"/>
    </source>
</evidence>
<gene>
    <name evidence="1" type="ORF">JI741_29445</name>
</gene>
<keyword evidence="2" id="KW-1185">Reference proteome</keyword>
<sequence>MDIMNYVQQYAEQIGGQFTDYDHTKSVVVVPINGSRYQTVLAIRQVSAVSGRDQAIFTSKVCEYNPGLDLKLLMEQNANFDFSKFVLEEGFLKVEASCLTSSVSQDQIREMIQEVAQLADHYELKLTGKDIH</sequence>
<dbReference type="EMBL" id="JAERRB010000016">
    <property type="protein sequence ID" value="MBL0745392.1"/>
    <property type="molecule type" value="Genomic_DNA"/>
</dbReference>
<dbReference type="Proteomes" id="UP000613030">
    <property type="component" value="Unassembled WGS sequence"/>
</dbReference>
<comment type="caution">
    <text evidence="1">The sequence shown here is derived from an EMBL/GenBank/DDBJ whole genome shotgun (WGS) entry which is preliminary data.</text>
</comment>
<reference evidence="1 2" key="1">
    <citation type="submission" date="2021-01" db="EMBL/GenBank/DDBJ databases">
        <title>Chryseolinea sp. Jin1 Genome sequencing and assembly.</title>
        <authorList>
            <person name="Kim I."/>
        </authorList>
    </citation>
    <scope>NUCLEOTIDE SEQUENCE [LARGE SCALE GENOMIC DNA]</scope>
    <source>
        <strain evidence="1 2">Jin1</strain>
    </source>
</reference>
<evidence type="ECO:0000313" key="2">
    <source>
        <dbReference type="Proteomes" id="UP000613030"/>
    </source>
</evidence>
<proteinExistence type="predicted"/>
<protein>
    <recommendedName>
        <fullName evidence="3">Molecular chaperone Tir</fullName>
    </recommendedName>
</protein>
<accession>A0ABS1L1K8</accession>
<evidence type="ECO:0000313" key="1">
    <source>
        <dbReference type="EMBL" id="MBL0745392.1"/>
    </source>
</evidence>
<name>A0ABS1L1K8_9BACT</name>